<dbReference type="OrthoDB" id="6073716at2"/>
<dbReference type="Proteomes" id="UP000269692">
    <property type="component" value="Unassembled WGS sequence"/>
</dbReference>
<evidence type="ECO:0000313" key="4">
    <source>
        <dbReference type="Proteomes" id="UP000269692"/>
    </source>
</evidence>
<feature type="chain" id="PRO_5018183170" description="C4-dicarboxylate ABC transporter substrate-binding protein" evidence="2">
    <location>
        <begin position="36"/>
        <end position="386"/>
    </location>
</feature>
<feature type="signal peptide" evidence="2">
    <location>
        <begin position="1"/>
        <end position="35"/>
    </location>
</feature>
<evidence type="ECO:0000256" key="2">
    <source>
        <dbReference type="SAM" id="SignalP"/>
    </source>
</evidence>
<dbReference type="PANTHER" id="PTHR33376">
    <property type="match status" value="1"/>
</dbReference>
<keyword evidence="4" id="KW-1185">Reference proteome</keyword>
<evidence type="ECO:0008006" key="5">
    <source>
        <dbReference type="Google" id="ProtNLM"/>
    </source>
</evidence>
<sequence length="386" mass="42640">MKIKLGGPTMRRALLAAGLAAACGTAPLLAVPALAADPTKIVYANYLNPKHITNPVLLRYFQDVERDSKGTLKFEYHFGSSLLSGKDIPGGVRDGIADAGYFVGAYIPTEMPVDNFLAEFSLLNDEPLVMTAVLNELELFNCPQCTEEFKKFNTRFLATYALTPYVYHCRTELKKLSDFKGKRVRGISAYADLARALGAVPVNVSPDEAYEALDRGIIDCALHSIAAQKARSYGEAAKFVLLDPLGGFLGAALFDLRIDKWNALSVDQRKAIVENLPQLVTDSIFNYIREDEEVVAEYTKKGTKFYKGDAEFGAFIQDFAKKYTATAVEKGGKVGVKDPAKIAAELTRLADKWRGLLEKNGRDPATFKRLLWEEIYSKVDVQNPIK</sequence>
<organism evidence="3 4">
    <name type="scientific">Xanthobacter tagetidis</name>
    <dbReference type="NCBI Taxonomy" id="60216"/>
    <lineage>
        <taxon>Bacteria</taxon>
        <taxon>Pseudomonadati</taxon>
        <taxon>Pseudomonadota</taxon>
        <taxon>Alphaproteobacteria</taxon>
        <taxon>Hyphomicrobiales</taxon>
        <taxon>Xanthobacteraceae</taxon>
        <taxon>Xanthobacter</taxon>
    </lineage>
</organism>
<name>A0A3L7ANE4_9HYPH</name>
<comment type="caution">
    <text evidence="3">The sequence shown here is derived from an EMBL/GenBank/DDBJ whole genome shotgun (WGS) entry which is preliminary data.</text>
</comment>
<dbReference type="PANTHER" id="PTHR33376:SF15">
    <property type="entry name" value="BLL6794 PROTEIN"/>
    <property type="match status" value="1"/>
</dbReference>
<dbReference type="AlphaFoldDB" id="A0A3L7ANE4"/>
<evidence type="ECO:0000256" key="1">
    <source>
        <dbReference type="ARBA" id="ARBA00022729"/>
    </source>
</evidence>
<dbReference type="Pfam" id="PF03480">
    <property type="entry name" value="DctP"/>
    <property type="match status" value="1"/>
</dbReference>
<dbReference type="InterPro" id="IPR018389">
    <property type="entry name" value="DctP_fam"/>
</dbReference>
<proteinExistence type="predicted"/>
<dbReference type="PROSITE" id="PS51257">
    <property type="entry name" value="PROKAR_LIPOPROTEIN"/>
    <property type="match status" value="1"/>
</dbReference>
<dbReference type="CDD" id="cd13666">
    <property type="entry name" value="PBP2_TRAP_DctP_like_1"/>
    <property type="match status" value="1"/>
</dbReference>
<gene>
    <name evidence="3" type="ORF">D9R14_03020</name>
</gene>
<dbReference type="Gene3D" id="3.40.190.170">
    <property type="entry name" value="Bacterial extracellular solute-binding protein, family 7"/>
    <property type="match status" value="1"/>
</dbReference>
<protein>
    <recommendedName>
        <fullName evidence="5">C4-dicarboxylate ABC transporter substrate-binding protein</fullName>
    </recommendedName>
</protein>
<keyword evidence="1 2" id="KW-0732">Signal</keyword>
<dbReference type="InterPro" id="IPR038404">
    <property type="entry name" value="TRAP_DctP_sf"/>
</dbReference>
<dbReference type="EMBL" id="RCTF01000002">
    <property type="protein sequence ID" value="RLP80988.1"/>
    <property type="molecule type" value="Genomic_DNA"/>
</dbReference>
<dbReference type="GO" id="GO:0055085">
    <property type="term" value="P:transmembrane transport"/>
    <property type="evidence" value="ECO:0007669"/>
    <property type="project" value="InterPro"/>
</dbReference>
<accession>A0A3L7ANE4</accession>
<evidence type="ECO:0000313" key="3">
    <source>
        <dbReference type="EMBL" id="RLP80988.1"/>
    </source>
</evidence>
<reference evidence="3 4" key="1">
    <citation type="submission" date="2018-10" db="EMBL/GenBank/DDBJ databases">
        <title>Xanthobacter tagetidis genome sequencing and assembly.</title>
        <authorList>
            <person name="Maclea K.S."/>
            <person name="Goen A.E."/>
            <person name="Fatima S.A."/>
        </authorList>
    </citation>
    <scope>NUCLEOTIDE SEQUENCE [LARGE SCALE GENOMIC DNA]</scope>
    <source>
        <strain evidence="3 4">ATCC 700314</strain>
    </source>
</reference>